<dbReference type="Proteomes" id="UP000287857">
    <property type="component" value="Unassembled WGS sequence"/>
</dbReference>
<evidence type="ECO:0000313" key="2">
    <source>
        <dbReference type="EMBL" id="RST96143.1"/>
    </source>
</evidence>
<dbReference type="Pfam" id="PF13614">
    <property type="entry name" value="AAA_31"/>
    <property type="match status" value="1"/>
</dbReference>
<organism evidence="2 3">
    <name type="scientific">Vagococcus vulneris</name>
    <dbReference type="NCBI Taxonomy" id="1977869"/>
    <lineage>
        <taxon>Bacteria</taxon>
        <taxon>Bacillati</taxon>
        <taxon>Bacillota</taxon>
        <taxon>Bacilli</taxon>
        <taxon>Lactobacillales</taxon>
        <taxon>Enterococcaceae</taxon>
        <taxon>Vagococcus</taxon>
    </lineage>
</organism>
<feature type="domain" description="AAA" evidence="1">
    <location>
        <begin position="2"/>
        <end position="180"/>
    </location>
</feature>
<keyword evidence="3" id="KW-1185">Reference proteome</keyword>
<dbReference type="SUPFAM" id="SSF52540">
    <property type="entry name" value="P-loop containing nucleoside triphosphate hydrolases"/>
    <property type="match status" value="1"/>
</dbReference>
<dbReference type="InterPro" id="IPR027417">
    <property type="entry name" value="P-loop_NTPase"/>
</dbReference>
<dbReference type="InterPro" id="IPR050678">
    <property type="entry name" value="DNA_Partitioning_ATPase"/>
</dbReference>
<comment type="caution">
    <text evidence="2">The sequence shown here is derived from an EMBL/GenBank/DDBJ whole genome shotgun (WGS) entry which is preliminary data.</text>
</comment>
<dbReference type="Gene3D" id="3.40.50.300">
    <property type="entry name" value="P-loop containing nucleotide triphosphate hydrolases"/>
    <property type="match status" value="1"/>
</dbReference>
<sequence length="262" mass="29276">MTKILAVTTNKGGALKTSITTNLAGVFSSRGKKVLIIDLDNQGNVAVTFGINPDEIENTIYDVMMGTADIKDSIVNVSEGLDLVVSNDDMAFIEMDVLTNKDKYPDPLNLLKNPLDEIKENYDFILIDTPPAMGMISANVFNCAEDILIPYQPEVYAFRSMVKSIKAINNFKRTNKELNIKAVIPVKVRKVLTHEAFLQSGRALCEQNHIKFTETMIPESIKYAESVGRYKLPITLTDDNLKTINQYKKIYIDLAKELGYIG</sequence>
<proteinExistence type="predicted"/>
<name>A0A429ZR10_9ENTE</name>
<accession>A0A429ZR10</accession>
<evidence type="ECO:0000313" key="3">
    <source>
        <dbReference type="Proteomes" id="UP000287857"/>
    </source>
</evidence>
<dbReference type="PANTHER" id="PTHR13696:SF52">
    <property type="entry name" value="PARA FAMILY PROTEIN CT_582"/>
    <property type="match status" value="1"/>
</dbReference>
<reference evidence="2 3" key="1">
    <citation type="submission" date="2017-05" db="EMBL/GenBank/DDBJ databases">
        <title>Vagococcus spp. assemblies.</title>
        <authorList>
            <person name="Gulvik C.A."/>
        </authorList>
    </citation>
    <scope>NUCLEOTIDE SEQUENCE [LARGE SCALE GENOMIC DNA]</scope>
    <source>
        <strain evidence="2 3">SS1995</strain>
    </source>
</reference>
<gene>
    <name evidence="2" type="ORF">CBF37_11185</name>
</gene>
<dbReference type="RefSeq" id="WP_125984820.1">
    <property type="nucleotide sequence ID" value="NZ_NGJS01000028.1"/>
</dbReference>
<protein>
    <recommendedName>
        <fullName evidence="1">AAA domain-containing protein</fullName>
    </recommendedName>
</protein>
<dbReference type="InterPro" id="IPR025669">
    <property type="entry name" value="AAA_dom"/>
</dbReference>
<dbReference type="EMBL" id="NGJS01000028">
    <property type="protein sequence ID" value="RST96143.1"/>
    <property type="molecule type" value="Genomic_DNA"/>
</dbReference>
<evidence type="ECO:0000259" key="1">
    <source>
        <dbReference type="Pfam" id="PF13614"/>
    </source>
</evidence>
<dbReference type="OrthoDB" id="9791162at2"/>
<dbReference type="PANTHER" id="PTHR13696">
    <property type="entry name" value="P-LOOP CONTAINING NUCLEOSIDE TRIPHOSPHATE HYDROLASE"/>
    <property type="match status" value="1"/>
</dbReference>
<dbReference type="AlphaFoldDB" id="A0A429ZR10"/>